<reference evidence="1" key="2">
    <citation type="journal article" date="2022" name="New Phytol.">
        <title>Evolutionary transition to the ectomycorrhizal habit in the genomes of a hyperdiverse lineage of mushroom-forming fungi.</title>
        <authorList>
            <person name="Looney B."/>
            <person name="Miyauchi S."/>
            <person name="Morin E."/>
            <person name="Drula E."/>
            <person name="Courty P.E."/>
            <person name="Kohler A."/>
            <person name="Kuo A."/>
            <person name="LaButti K."/>
            <person name="Pangilinan J."/>
            <person name="Lipzen A."/>
            <person name="Riley R."/>
            <person name="Andreopoulos W."/>
            <person name="He G."/>
            <person name="Johnson J."/>
            <person name="Nolan M."/>
            <person name="Tritt A."/>
            <person name="Barry K.W."/>
            <person name="Grigoriev I.V."/>
            <person name="Nagy L.G."/>
            <person name="Hibbett D."/>
            <person name="Henrissat B."/>
            <person name="Matheny P.B."/>
            <person name="Labbe J."/>
            <person name="Martin F.M."/>
        </authorList>
    </citation>
    <scope>NUCLEOTIDE SEQUENCE</scope>
    <source>
        <strain evidence="1">FP105234-sp</strain>
    </source>
</reference>
<gene>
    <name evidence="1" type="ORF">FA95DRAFT_1577790</name>
</gene>
<protein>
    <submittedName>
        <fullName evidence="1">Uncharacterized protein</fullName>
    </submittedName>
</protein>
<name>A0ACB8R5U3_9AGAM</name>
<evidence type="ECO:0000313" key="2">
    <source>
        <dbReference type="Proteomes" id="UP000814033"/>
    </source>
</evidence>
<reference evidence="1" key="1">
    <citation type="submission" date="2021-02" db="EMBL/GenBank/DDBJ databases">
        <authorList>
            <consortium name="DOE Joint Genome Institute"/>
            <person name="Ahrendt S."/>
            <person name="Looney B.P."/>
            <person name="Miyauchi S."/>
            <person name="Morin E."/>
            <person name="Drula E."/>
            <person name="Courty P.E."/>
            <person name="Chicoki N."/>
            <person name="Fauchery L."/>
            <person name="Kohler A."/>
            <person name="Kuo A."/>
            <person name="Labutti K."/>
            <person name="Pangilinan J."/>
            <person name="Lipzen A."/>
            <person name="Riley R."/>
            <person name="Andreopoulos W."/>
            <person name="He G."/>
            <person name="Johnson J."/>
            <person name="Barry K.W."/>
            <person name="Grigoriev I.V."/>
            <person name="Nagy L."/>
            <person name="Hibbett D."/>
            <person name="Henrissat B."/>
            <person name="Matheny P.B."/>
            <person name="Labbe J."/>
            <person name="Martin F."/>
        </authorList>
    </citation>
    <scope>NUCLEOTIDE SEQUENCE</scope>
    <source>
        <strain evidence="1">FP105234-sp</strain>
    </source>
</reference>
<sequence>MPITLPSNAPPLLVSIWPILDETQRVEALRKTHEDRFGPGAPRGEPFGLQSQARGEAEEAGGRRSIERVAGGTPPVQPASARRGRTVRPRQTSNRGENAPQRSPERSRSPRRLNSKDRDQTSRYPRSPALQPRQPLAIPVGHGLTEEELWEMHNDPAADDEEEEEEEEDCRIDPRIYSAARTAGSSITVLRGASHSAAHRAPEADTSPAFPSNESRASASRVRRTGSGSKRAKKAKQRMLRRGSQEEITREEAAAKLAEAAGPPLVDIARVKAVRDLTINQGRARMDICKATAGQFREITGVKVHEEWPEWTNRFPPRTDEVSGEVYLTPNFKAGVGDPTNKLVLKRVSDLVFRELDLDQKDKGWREDPSFKVSWDTVHELAKVTFNGFKSQFRAQHGDEETKEKAILGDHKRRKVSRRKVKARQLLSAVPAYKKIHPGLDPSPTLHADYMSDEVSGPEGYKAEYGATEAWKEWRDRMKDAMGMSAVPDEITASWKFFEVIRPNYRSVVIDELYSELRSLHAASLTSLEKGRSSHRVRTTGRTTDEVPTITPWDCMIDRTWWDDHKDDGVLYADWFEVGDPELWAPTIAGEGSGEGDWLGSGTQEVEDVAEEDED</sequence>
<evidence type="ECO:0000313" key="1">
    <source>
        <dbReference type="EMBL" id="KAI0039135.1"/>
    </source>
</evidence>
<proteinExistence type="predicted"/>
<dbReference type="EMBL" id="MU276351">
    <property type="protein sequence ID" value="KAI0039135.1"/>
    <property type="molecule type" value="Genomic_DNA"/>
</dbReference>
<organism evidence="1 2">
    <name type="scientific">Auriscalpium vulgare</name>
    <dbReference type="NCBI Taxonomy" id="40419"/>
    <lineage>
        <taxon>Eukaryota</taxon>
        <taxon>Fungi</taxon>
        <taxon>Dikarya</taxon>
        <taxon>Basidiomycota</taxon>
        <taxon>Agaricomycotina</taxon>
        <taxon>Agaricomycetes</taxon>
        <taxon>Russulales</taxon>
        <taxon>Auriscalpiaceae</taxon>
        <taxon>Auriscalpium</taxon>
    </lineage>
</organism>
<accession>A0ACB8R5U3</accession>
<dbReference type="Proteomes" id="UP000814033">
    <property type="component" value="Unassembled WGS sequence"/>
</dbReference>
<comment type="caution">
    <text evidence="1">The sequence shown here is derived from an EMBL/GenBank/DDBJ whole genome shotgun (WGS) entry which is preliminary data.</text>
</comment>
<keyword evidence="2" id="KW-1185">Reference proteome</keyword>